<evidence type="ECO:0000256" key="2">
    <source>
        <dbReference type="ARBA" id="ARBA00005752"/>
    </source>
</evidence>
<accession>W0RG88</accession>
<dbReference type="InterPro" id="IPR033738">
    <property type="entry name" value="AsnB_N"/>
</dbReference>
<sequence length="613" mass="68102">MCGIAGLLSFEADAARWRATIDRSIALVARRGPDDVGAWGDDACLLGFRRLAVLDLTPAGHQPMLDPSGRFALVCNGEIYNFRELRAELRRDGVCFRSTGDAEVALHALIRWGPDALRRFDGMFALAFYDSASRRLLLARDHVGMKPLYYLRVARGLVFGSQYDQILAHPWARASALRRDALGLFLRFDQIPAPYAVHDDAAMLEPGAWLAVDAAGRTERGRFHDFPRDREPDLRGDDALEAVESAVAAAVRRHVVSDVPLGTFLSGGVDSPLVAALARETLGTSIPAFTLATGDPATDESTDAAAYARAIGLAHTVRRIDDGEVLALVTEAHDACAEPFADYSILPTLAISRLARERVTVMLSGDGGDELFWGYADRSASVLRIARHFREPRLLRAVRHVASARDDWGLLHRTIGDVYCTHHGSVRRRTLRAALPELPPLPDDYTAFDYDDWDEGRTARWMRWLEVRMHLPRILMKVDRASMHHALEVRMPLLDREVVDVASRVDWATCLDASSGIGKRPLRHALARHVPHQTTAKRGFTVPIDAWFRGPLRALFEDAVLGRAEICGVPLGRRALRAMHGEHQRGAASHGWLFWRLLSLALWAERHGRPTTT</sequence>
<feature type="site" description="Important for beta-aspartyl-AMP intermediate formation" evidence="10">
    <location>
        <position position="366"/>
    </location>
</feature>
<dbReference type="PANTHER" id="PTHR43284">
    <property type="entry name" value="ASPARAGINE SYNTHETASE (GLUTAMINE-HYDROLYZING)"/>
    <property type="match status" value="1"/>
</dbReference>
<reference evidence="12 13" key="1">
    <citation type="journal article" date="2014" name="Genome Announc.">
        <title>Genome Sequence and Methylome of Soil Bacterium Gemmatirosa kalamazoonensis KBS708T, a Member of the Rarely Cultivated Gemmatimonadetes Phylum.</title>
        <authorList>
            <person name="Debruyn J.M."/>
            <person name="Radosevich M."/>
            <person name="Wommack K.E."/>
            <person name="Polson S.W."/>
            <person name="Hauser L.J."/>
            <person name="Fawaz M.N."/>
            <person name="Korlach J."/>
            <person name="Tsai Y.C."/>
        </authorList>
    </citation>
    <scope>NUCLEOTIDE SEQUENCE [LARGE SCALE GENOMIC DNA]</scope>
    <source>
        <strain evidence="12 13">KBS708</strain>
    </source>
</reference>
<evidence type="ECO:0000256" key="9">
    <source>
        <dbReference type="PIRSR" id="PIRSR001589-2"/>
    </source>
</evidence>
<protein>
    <recommendedName>
        <fullName evidence="3">asparagine synthase (glutamine-hydrolyzing)</fullName>
        <ecNumber evidence="3">6.3.5.4</ecNumber>
    </recommendedName>
</protein>
<keyword evidence="8" id="KW-0061">Asparagine biosynthesis</keyword>
<dbReference type="NCBIfam" id="TIGR01536">
    <property type="entry name" value="asn_synth_AEB"/>
    <property type="match status" value="1"/>
</dbReference>
<comment type="catalytic activity">
    <reaction evidence="7">
        <text>L-aspartate + L-glutamine + ATP + H2O = L-asparagine + L-glutamate + AMP + diphosphate + H(+)</text>
        <dbReference type="Rhea" id="RHEA:12228"/>
        <dbReference type="ChEBI" id="CHEBI:15377"/>
        <dbReference type="ChEBI" id="CHEBI:15378"/>
        <dbReference type="ChEBI" id="CHEBI:29985"/>
        <dbReference type="ChEBI" id="CHEBI:29991"/>
        <dbReference type="ChEBI" id="CHEBI:30616"/>
        <dbReference type="ChEBI" id="CHEBI:33019"/>
        <dbReference type="ChEBI" id="CHEBI:58048"/>
        <dbReference type="ChEBI" id="CHEBI:58359"/>
        <dbReference type="ChEBI" id="CHEBI:456215"/>
        <dbReference type="EC" id="6.3.5.4"/>
    </reaction>
</comment>
<dbReference type="InterPro" id="IPR006426">
    <property type="entry name" value="Asn_synth_AEB"/>
</dbReference>
<dbReference type="KEGG" id="gba:J421_0871"/>
<keyword evidence="13" id="KW-1185">Reference proteome</keyword>
<dbReference type="Gene3D" id="3.60.20.10">
    <property type="entry name" value="Glutamine Phosphoribosylpyrophosphate, subunit 1, domain 1"/>
    <property type="match status" value="1"/>
</dbReference>
<name>W0RG88_9BACT</name>
<dbReference type="SUPFAM" id="SSF52402">
    <property type="entry name" value="Adenine nucleotide alpha hydrolases-like"/>
    <property type="match status" value="1"/>
</dbReference>
<dbReference type="InterPro" id="IPR051786">
    <property type="entry name" value="ASN_synthetase/amidase"/>
</dbReference>
<evidence type="ECO:0000256" key="6">
    <source>
        <dbReference type="ARBA" id="ARBA00022962"/>
    </source>
</evidence>
<evidence type="ECO:0000256" key="4">
    <source>
        <dbReference type="ARBA" id="ARBA00022741"/>
    </source>
</evidence>
<evidence type="ECO:0000313" key="13">
    <source>
        <dbReference type="Proteomes" id="UP000019151"/>
    </source>
</evidence>
<comment type="pathway">
    <text evidence="1">Amino-acid biosynthesis; L-asparagine biosynthesis; L-asparagine from L-aspartate (L-Gln route): step 1/1.</text>
</comment>
<dbReference type="InterPro" id="IPR017932">
    <property type="entry name" value="GATase_2_dom"/>
</dbReference>
<evidence type="ECO:0000256" key="7">
    <source>
        <dbReference type="ARBA" id="ARBA00048741"/>
    </source>
</evidence>
<evidence type="ECO:0000256" key="8">
    <source>
        <dbReference type="PIRSR" id="PIRSR001589-1"/>
    </source>
</evidence>
<dbReference type="GO" id="GO:0005829">
    <property type="term" value="C:cytosol"/>
    <property type="evidence" value="ECO:0007669"/>
    <property type="project" value="TreeGrafter"/>
</dbReference>
<dbReference type="Gene3D" id="3.40.50.620">
    <property type="entry name" value="HUPs"/>
    <property type="match status" value="1"/>
</dbReference>
<dbReference type="PROSITE" id="PS51278">
    <property type="entry name" value="GATASE_TYPE_2"/>
    <property type="match status" value="1"/>
</dbReference>
<dbReference type="OrthoDB" id="9763290at2"/>
<dbReference type="HOGENOM" id="CLU_014658_3_0_0"/>
<keyword evidence="8" id="KW-0028">Amino-acid biosynthesis</keyword>
<evidence type="ECO:0000256" key="1">
    <source>
        <dbReference type="ARBA" id="ARBA00005187"/>
    </source>
</evidence>
<dbReference type="InParanoid" id="W0RG88"/>
<evidence type="ECO:0000256" key="5">
    <source>
        <dbReference type="ARBA" id="ARBA00022840"/>
    </source>
</evidence>
<dbReference type="Pfam" id="PF00733">
    <property type="entry name" value="Asn_synthase"/>
    <property type="match status" value="1"/>
</dbReference>
<dbReference type="PANTHER" id="PTHR43284:SF1">
    <property type="entry name" value="ASPARAGINE SYNTHETASE"/>
    <property type="match status" value="1"/>
</dbReference>
<dbReference type="InterPro" id="IPR014729">
    <property type="entry name" value="Rossmann-like_a/b/a_fold"/>
</dbReference>
<evidence type="ECO:0000259" key="11">
    <source>
        <dbReference type="PROSITE" id="PS51278"/>
    </source>
</evidence>
<dbReference type="GO" id="GO:0005524">
    <property type="term" value="F:ATP binding"/>
    <property type="evidence" value="ECO:0007669"/>
    <property type="project" value="UniProtKB-KW"/>
</dbReference>
<dbReference type="PIRSF" id="PIRSF001589">
    <property type="entry name" value="Asn_synthetase_glu-h"/>
    <property type="match status" value="1"/>
</dbReference>
<dbReference type="InterPro" id="IPR029055">
    <property type="entry name" value="Ntn_hydrolases_N"/>
</dbReference>
<dbReference type="PATRIC" id="fig|861299.3.peg.884"/>
<feature type="domain" description="Glutamine amidotransferase type-2" evidence="11">
    <location>
        <begin position="2"/>
        <end position="215"/>
    </location>
</feature>
<evidence type="ECO:0000313" key="12">
    <source>
        <dbReference type="EMBL" id="AHG88408.1"/>
    </source>
</evidence>
<dbReference type="RefSeq" id="WP_025409948.1">
    <property type="nucleotide sequence ID" value="NZ_CP007128.1"/>
</dbReference>
<dbReference type="CDD" id="cd01991">
    <property type="entry name" value="Asn_synthase_B_C"/>
    <property type="match status" value="1"/>
</dbReference>
<comment type="similarity">
    <text evidence="2">Belongs to the asparagine synthetase family.</text>
</comment>
<feature type="binding site" evidence="9">
    <location>
        <position position="101"/>
    </location>
    <ligand>
        <name>L-glutamine</name>
        <dbReference type="ChEBI" id="CHEBI:58359"/>
    </ligand>
</feature>
<evidence type="ECO:0000256" key="3">
    <source>
        <dbReference type="ARBA" id="ARBA00012737"/>
    </source>
</evidence>
<organism evidence="12 13">
    <name type="scientific">Gemmatirosa kalamazoonensis</name>
    <dbReference type="NCBI Taxonomy" id="861299"/>
    <lineage>
        <taxon>Bacteria</taxon>
        <taxon>Pseudomonadati</taxon>
        <taxon>Gemmatimonadota</taxon>
        <taxon>Gemmatimonadia</taxon>
        <taxon>Gemmatimonadales</taxon>
        <taxon>Gemmatimonadaceae</taxon>
        <taxon>Gemmatirosa</taxon>
    </lineage>
</organism>
<feature type="active site" description="For GATase activity" evidence="8">
    <location>
        <position position="2"/>
    </location>
</feature>
<keyword evidence="5 9" id="KW-0067">ATP-binding</keyword>
<dbReference type="GO" id="GO:0004066">
    <property type="term" value="F:asparagine synthase (glutamine-hydrolyzing) activity"/>
    <property type="evidence" value="ECO:0007669"/>
    <property type="project" value="UniProtKB-EC"/>
</dbReference>
<evidence type="ECO:0000256" key="10">
    <source>
        <dbReference type="PIRSR" id="PIRSR001589-3"/>
    </source>
</evidence>
<dbReference type="GO" id="GO:0006529">
    <property type="term" value="P:asparagine biosynthetic process"/>
    <property type="evidence" value="ECO:0007669"/>
    <property type="project" value="UniProtKB-KW"/>
</dbReference>
<dbReference type="AlphaFoldDB" id="W0RG88"/>
<proteinExistence type="inferred from homology"/>
<dbReference type="Proteomes" id="UP000019151">
    <property type="component" value="Chromosome"/>
</dbReference>
<dbReference type="InterPro" id="IPR001962">
    <property type="entry name" value="Asn_synthase"/>
</dbReference>
<dbReference type="EC" id="6.3.5.4" evidence="3"/>
<dbReference type="CDD" id="cd00712">
    <property type="entry name" value="AsnB"/>
    <property type="match status" value="1"/>
</dbReference>
<dbReference type="eggNOG" id="COG0367">
    <property type="taxonomic scope" value="Bacteria"/>
</dbReference>
<dbReference type="SUPFAM" id="SSF56235">
    <property type="entry name" value="N-terminal nucleophile aminohydrolases (Ntn hydrolases)"/>
    <property type="match status" value="1"/>
</dbReference>
<dbReference type="STRING" id="861299.J421_0871"/>
<dbReference type="EMBL" id="CP007128">
    <property type="protein sequence ID" value="AHG88408.1"/>
    <property type="molecule type" value="Genomic_DNA"/>
</dbReference>
<feature type="binding site" evidence="9">
    <location>
        <begin position="364"/>
        <end position="365"/>
    </location>
    <ligand>
        <name>ATP</name>
        <dbReference type="ChEBI" id="CHEBI:30616"/>
    </ligand>
</feature>
<dbReference type="Pfam" id="PF13537">
    <property type="entry name" value="GATase_7"/>
    <property type="match status" value="1"/>
</dbReference>
<gene>
    <name evidence="12" type="ORF">J421_0871</name>
</gene>
<keyword evidence="6 8" id="KW-0315">Glutamine amidotransferase</keyword>
<keyword evidence="4 9" id="KW-0547">Nucleotide-binding</keyword>